<dbReference type="Pfam" id="PF20336">
    <property type="entry name" value="DUF6631"/>
    <property type="match status" value="1"/>
</dbReference>
<dbReference type="EMBL" id="DACSEO010000070">
    <property type="protein sequence ID" value="HAT1683657.1"/>
    <property type="molecule type" value="Genomic_DNA"/>
</dbReference>
<name>A0AAN5RFH1_KLEOX</name>
<evidence type="ECO:0000313" key="2">
    <source>
        <dbReference type="Proteomes" id="UP000856143"/>
    </source>
</evidence>
<dbReference type="AlphaFoldDB" id="A0AAN5RFH1"/>
<comment type="caution">
    <text evidence="1">The sequence shown here is derived from an EMBL/GenBank/DDBJ whole genome shotgun (WGS) entry which is preliminary data.</text>
</comment>
<dbReference type="Proteomes" id="UP000856143">
    <property type="component" value="Unassembled WGS sequence"/>
</dbReference>
<proteinExistence type="predicted"/>
<reference evidence="1" key="1">
    <citation type="journal article" date="2018" name="Genome Biol.">
        <title>SKESA: strategic k-mer extension for scrupulous assemblies.</title>
        <authorList>
            <person name="Souvorov A."/>
            <person name="Agarwala R."/>
            <person name="Lipman D.J."/>
        </authorList>
    </citation>
    <scope>NUCLEOTIDE SEQUENCE</scope>
    <source>
        <strain evidence="1">R404</strain>
    </source>
</reference>
<accession>A0AAN5RFH1</accession>
<reference evidence="1" key="2">
    <citation type="submission" date="2020-11" db="EMBL/GenBank/DDBJ databases">
        <authorList>
            <consortium name="NCBI Pathogen Detection Project"/>
        </authorList>
    </citation>
    <scope>NUCLEOTIDE SEQUENCE</scope>
    <source>
        <strain evidence="1">R404</strain>
    </source>
</reference>
<gene>
    <name evidence="1" type="ORF">I8Y21_004412</name>
</gene>
<dbReference type="InterPro" id="IPR046583">
    <property type="entry name" value="DUF6631"/>
</dbReference>
<protein>
    <submittedName>
        <fullName evidence="1">Uncharacterized protein</fullName>
    </submittedName>
</protein>
<organism evidence="1 2">
    <name type="scientific">Klebsiella oxytoca</name>
    <dbReference type="NCBI Taxonomy" id="571"/>
    <lineage>
        <taxon>Bacteria</taxon>
        <taxon>Pseudomonadati</taxon>
        <taxon>Pseudomonadota</taxon>
        <taxon>Gammaproteobacteria</taxon>
        <taxon>Enterobacterales</taxon>
        <taxon>Enterobacteriaceae</taxon>
        <taxon>Klebsiella/Raoultella group</taxon>
        <taxon>Klebsiella</taxon>
    </lineage>
</organism>
<evidence type="ECO:0000313" key="1">
    <source>
        <dbReference type="EMBL" id="HAT1683657.1"/>
    </source>
</evidence>
<sequence length="155" mass="16591">MTQPQTSSRSQADAGEDLSVLLPDREVRIAGESVTIREYTLQDALTLHALLAPVVEALASVTENAWASYDAVEAVLASQHDAVIPLVAHSISRSPAFVAGLSGSEGMTLMDWWWSVNRHFFMNAVIRRLVCRQVTASASAGSSRSSSGPAPLPED</sequence>